<dbReference type="AlphaFoldDB" id="A0A8S9R0F3"/>
<dbReference type="EMBL" id="QGKX02000996">
    <property type="protein sequence ID" value="KAF3555075.1"/>
    <property type="molecule type" value="Genomic_DNA"/>
</dbReference>
<accession>A0A8S9R0F3</accession>
<proteinExistence type="predicted"/>
<protein>
    <submittedName>
        <fullName evidence="1">Uncharacterized protein</fullName>
    </submittedName>
</protein>
<evidence type="ECO:0000313" key="1">
    <source>
        <dbReference type="EMBL" id="KAF3555075.1"/>
    </source>
</evidence>
<reference evidence="1" key="1">
    <citation type="submission" date="2019-12" db="EMBL/GenBank/DDBJ databases">
        <title>Genome sequencing and annotation of Brassica cretica.</title>
        <authorList>
            <person name="Studholme D.J."/>
            <person name="Sarris P."/>
        </authorList>
    </citation>
    <scope>NUCLEOTIDE SEQUENCE</scope>
    <source>
        <strain evidence="1">PFS-109/04</strain>
        <tissue evidence="1">Leaf</tissue>
    </source>
</reference>
<organism evidence="1 2">
    <name type="scientific">Brassica cretica</name>
    <name type="common">Mustard</name>
    <dbReference type="NCBI Taxonomy" id="69181"/>
    <lineage>
        <taxon>Eukaryota</taxon>
        <taxon>Viridiplantae</taxon>
        <taxon>Streptophyta</taxon>
        <taxon>Embryophyta</taxon>
        <taxon>Tracheophyta</taxon>
        <taxon>Spermatophyta</taxon>
        <taxon>Magnoliopsida</taxon>
        <taxon>eudicotyledons</taxon>
        <taxon>Gunneridae</taxon>
        <taxon>Pentapetalae</taxon>
        <taxon>rosids</taxon>
        <taxon>malvids</taxon>
        <taxon>Brassicales</taxon>
        <taxon>Brassicaceae</taxon>
        <taxon>Brassiceae</taxon>
        <taxon>Brassica</taxon>
    </lineage>
</organism>
<comment type="caution">
    <text evidence="1">The sequence shown here is derived from an EMBL/GenBank/DDBJ whole genome shotgun (WGS) entry which is preliminary data.</text>
</comment>
<name>A0A8S9R0F3_BRACR</name>
<dbReference type="Proteomes" id="UP000712600">
    <property type="component" value="Unassembled WGS sequence"/>
</dbReference>
<gene>
    <name evidence="1" type="ORF">F2Q69_00015974</name>
</gene>
<sequence>MVDGSLRTQTGYILDRTPCEELKRDIELIDLERDIGLVDSYLKREVGFVGSRLGVDVVYSQE</sequence>
<evidence type="ECO:0000313" key="2">
    <source>
        <dbReference type="Proteomes" id="UP000712600"/>
    </source>
</evidence>